<sequence length="128" mass="13749">MGGHAVAEGKGGEEDAQRSDCSGDEQQDQPGLWQGEGGEDFERRDYVDKCDDDSDRSVHDSRREVGRQVALRADRGKGNGCDDAADHRDGEKPCGARDGLAGAWALGRIREHDDDRGDCPDVGMCGSS</sequence>
<evidence type="ECO:0000313" key="3">
    <source>
        <dbReference type="Proteomes" id="UP000032234"/>
    </source>
</evidence>
<protein>
    <submittedName>
        <fullName evidence="2">Uncharacterized protein</fullName>
    </submittedName>
</protein>
<dbReference type="AlphaFoldDB" id="A0A0C5G7A2"/>
<organism evidence="2 3">
    <name type="scientific">Streptomyces cyaneogriseus subsp. noncyanogenus</name>
    <dbReference type="NCBI Taxonomy" id="477245"/>
    <lineage>
        <taxon>Bacteria</taxon>
        <taxon>Bacillati</taxon>
        <taxon>Actinomycetota</taxon>
        <taxon>Actinomycetes</taxon>
        <taxon>Kitasatosporales</taxon>
        <taxon>Streptomycetaceae</taxon>
        <taxon>Streptomyces</taxon>
    </lineage>
</organism>
<dbReference type="HOGENOM" id="CLU_1958289_0_0_11"/>
<feature type="compositionally biased region" description="Basic and acidic residues" evidence="1">
    <location>
        <begin position="84"/>
        <end position="95"/>
    </location>
</feature>
<keyword evidence="3" id="KW-1185">Reference proteome</keyword>
<feature type="region of interest" description="Disordered" evidence="1">
    <location>
        <begin position="1"/>
        <end position="97"/>
    </location>
</feature>
<dbReference type="Proteomes" id="UP000032234">
    <property type="component" value="Chromosome"/>
</dbReference>
<gene>
    <name evidence="2" type="ORF">TU94_27085</name>
</gene>
<dbReference type="RefSeq" id="WP_044385447.1">
    <property type="nucleotide sequence ID" value="NZ_CP010849.1"/>
</dbReference>
<evidence type="ECO:0000313" key="2">
    <source>
        <dbReference type="EMBL" id="AJP04575.1"/>
    </source>
</evidence>
<evidence type="ECO:0000256" key="1">
    <source>
        <dbReference type="SAM" id="MobiDB-lite"/>
    </source>
</evidence>
<dbReference type="KEGG" id="scw:TU94_27085"/>
<feature type="compositionally biased region" description="Basic and acidic residues" evidence="1">
    <location>
        <begin position="40"/>
        <end position="77"/>
    </location>
</feature>
<dbReference type="EMBL" id="CP010849">
    <property type="protein sequence ID" value="AJP04575.1"/>
    <property type="molecule type" value="Genomic_DNA"/>
</dbReference>
<accession>A0A0C5G7A2</accession>
<proteinExistence type="predicted"/>
<reference evidence="2 3" key="1">
    <citation type="submission" date="2015-02" db="EMBL/GenBank/DDBJ databases">
        <title>Genome sequence of thermotolerant Streptomyces cyaneogriseus subsp. Noncyanogenus NMWT1, the producer of nematocidal antibiotics nemadectin.</title>
        <authorList>
            <person name="Wang H."/>
            <person name="Li C."/>
            <person name="Xiang W."/>
            <person name="Wang X."/>
        </authorList>
    </citation>
    <scope>NUCLEOTIDE SEQUENCE [LARGE SCALE GENOMIC DNA]</scope>
    <source>
        <strain evidence="2 3">NMWT 1</strain>
    </source>
</reference>
<name>A0A0C5G7A2_9ACTN</name>